<evidence type="ECO:0000313" key="2">
    <source>
        <dbReference type="EMBL" id="NDU41741.1"/>
    </source>
</evidence>
<organism evidence="2">
    <name type="scientific">Acidithiobacillus ferrianus</name>
    <dbReference type="NCBI Taxonomy" id="2678518"/>
    <lineage>
        <taxon>Bacteria</taxon>
        <taxon>Pseudomonadati</taxon>
        <taxon>Pseudomonadota</taxon>
        <taxon>Acidithiobacillia</taxon>
        <taxon>Acidithiobacillales</taxon>
        <taxon>Acidithiobacillaceae</taxon>
        <taxon>Acidithiobacillus</taxon>
    </lineage>
</organism>
<comment type="caution">
    <text evidence="2">The sequence shown here is derived from an EMBL/GenBank/DDBJ whole genome shotgun (WGS) entry which is preliminary data.</text>
</comment>
<dbReference type="GO" id="GO:0035438">
    <property type="term" value="F:cyclic-di-GMP binding"/>
    <property type="evidence" value="ECO:0007669"/>
    <property type="project" value="InterPro"/>
</dbReference>
<dbReference type="AlphaFoldDB" id="A0A845U7C9"/>
<accession>A0A845U7C9</accession>
<reference evidence="2" key="1">
    <citation type="submission" date="2019-11" db="EMBL/GenBank/DDBJ databases">
        <title>Acidithiobacillus ferrianus sp. nov.: a facultatively anaerobic and extremely acidophilic chemolithoautotroph.</title>
        <authorList>
            <person name="Norris P.R."/>
            <person name="Falagan C."/>
            <person name="Moya-Beltran A."/>
            <person name="Castro M."/>
            <person name="Quatrini R."/>
            <person name="Johnson D.B."/>
        </authorList>
    </citation>
    <scope>NUCLEOTIDE SEQUENCE [LARGE SCALE GENOMIC DNA]</scope>
    <source>
        <strain evidence="2">MG</strain>
    </source>
</reference>
<dbReference type="InterPro" id="IPR012349">
    <property type="entry name" value="Split_barrel_FMN-bd"/>
</dbReference>
<evidence type="ECO:0000259" key="1">
    <source>
        <dbReference type="Pfam" id="PF07238"/>
    </source>
</evidence>
<name>A0A845U7C9_9PROT</name>
<feature type="domain" description="PilZ" evidence="1">
    <location>
        <begin position="126"/>
        <end position="237"/>
    </location>
</feature>
<sequence length="272" mass="30990">MSKRRVTMTEQLHDARHRLFDAHYRVSSSLRAAHILSSLQREHIFCTFWLEGRSTSFNTLLLEVRETDGWLGVDVPPNFPKVVPSGSAIAMLARIDGIISGFRSAIVRIEGDVVTIRYPDAVYQLQRRQLYRVPPTVQDPDQVEIYRQGAQRVMGRMQDVSAGGLRILASCPKDYPFRQNEVVPQLIFTLRGGKSLHVPAIIRFVEPHRPGAMGVMLGVEFQNPPAADQERVAQYVQARDREILRVLGIGLHRSAKAETVSWKNLIKRWWKT</sequence>
<protein>
    <submittedName>
        <fullName evidence="2">PilZ domain-containing protein</fullName>
    </submittedName>
</protein>
<proteinExistence type="predicted"/>
<gene>
    <name evidence="2" type="ORF">GL267_03485</name>
</gene>
<dbReference type="Gene3D" id="2.40.10.220">
    <property type="entry name" value="predicted glycosyltransferase like domains"/>
    <property type="match status" value="1"/>
</dbReference>
<dbReference type="Pfam" id="PF07238">
    <property type="entry name" value="PilZ"/>
    <property type="match status" value="1"/>
</dbReference>
<dbReference type="Gene3D" id="2.30.110.10">
    <property type="entry name" value="Electron Transport, Fmn-binding Protein, Chain A"/>
    <property type="match status" value="1"/>
</dbReference>
<dbReference type="InterPro" id="IPR009875">
    <property type="entry name" value="PilZ_domain"/>
</dbReference>
<dbReference type="EMBL" id="WNJL01000014">
    <property type="protein sequence ID" value="NDU41741.1"/>
    <property type="molecule type" value="Genomic_DNA"/>
</dbReference>